<reference evidence="1" key="1">
    <citation type="submission" date="2022-08" db="EMBL/GenBank/DDBJ databases">
        <title>Alicyclobacillus fastidiosus DSM 17978, complete genome.</title>
        <authorList>
            <person name="Wang Q."/>
            <person name="Cai R."/>
            <person name="Wang Z."/>
        </authorList>
    </citation>
    <scope>NUCLEOTIDE SEQUENCE</scope>
    <source>
        <strain evidence="1">DSM 17978</strain>
    </source>
</reference>
<dbReference type="EMBL" id="CP104067">
    <property type="protein sequence ID" value="WAH44542.1"/>
    <property type="molecule type" value="Genomic_DNA"/>
</dbReference>
<gene>
    <name evidence="1" type="ORF">NZD89_07645</name>
</gene>
<organism evidence="1 2">
    <name type="scientific">Alicyclobacillus fastidiosus</name>
    <dbReference type="NCBI Taxonomy" id="392011"/>
    <lineage>
        <taxon>Bacteria</taxon>
        <taxon>Bacillati</taxon>
        <taxon>Bacillota</taxon>
        <taxon>Bacilli</taxon>
        <taxon>Bacillales</taxon>
        <taxon>Alicyclobacillaceae</taxon>
        <taxon>Alicyclobacillus</taxon>
    </lineage>
</organism>
<sequence length="81" mass="8786">MPVLILSGSVNSNTPQQNAGVFVGQVNMGGWDANEKESSAKAGNFGFFSFNTSFNILNDNFELFDGVINDQDLKSCYQANL</sequence>
<accession>A0ABY6ZQ18</accession>
<evidence type="ECO:0000313" key="2">
    <source>
        <dbReference type="Proteomes" id="UP001164761"/>
    </source>
</evidence>
<keyword evidence="2" id="KW-1185">Reference proteome</keyword>
<protein>
    <submittedName>
        <fullName evidence="1">Uncharacterized protein</fullName>
    </submittedName>
</protein>
<dbReference type="Proteomes" id="UP001164761">
    <property type="component" value="Chromosome"/>
</dbReference>
<evidence type="ECO:0000313" key="1">
    <source>
        <dbReference type="EMBL" id="WAH44542.1"/>
    </source>
</evidence>
<name>A0ABY6ZQ18_9BACL</name>
<proteinExistence type="predicted"/>